<reference evidence="3 4" key="1">
    <citation type="submission" date="2024-09" db="EMBL/GenBank/DDBJ databases">
        <authorList>
            <person name="Sun Q."/>
            <person name="Mori K."/>
        </authorList>
    </citation>
    <scope>NUCLEOTIDE SEQUENCE [LARGE SCALE GENOMIC DNA]</scope>
    <source>
        <strain evidence="3 4">CICC 11035S</strain>
    </source>
</reference>
<name>A0ABV6S5Y7_9SPHN</name>
<organism evidence="3 4">
    <name type="scientific">Novosphingobium clariflavum</name>
    <dbReference type="NCBI Taxonomy" id="2029884"/>
    <lineage>
        <taxon>Bacteria</taxon>
        <taxon>Pseudomonadati</taxon>
        <taxon>Pseudomonadota</taxon>
        <taxon>Alphaproteobacteria</taxon>
        <taxon>Sphingomonadales</taxon>
        <taxon>Sphingomonadaceae</taxon>
        <taxon>Novosphingobium</taxon>
    </lineage>
</organism>
<comment type="caution">
    <text evidence="3">The sequence shown here is derived from an EMBL/GenBank/DDBJ whole genome shotgun (WGS) entry which is preliminary data.</text>
</comment>
<proteinExistence type="predicted"/>
<evidence type="ECO:0000313" key="3">
    <source>
        <dbReference type="EMBL" id="MFC0684649.1"/>
    </source>
</evidence>
<evidence type="ECO:0000256" key="1">
    <source>
        <dbReference type="SAM" id="MobiDB-lite"/>
    </source>
</evidence>
<keyword evidence="4" id="KW-1185">Reference proteome</keyword>
<feature type="domain" description="HTH cro/C1-type" evidence="2">
    <location>
        <begin position="3"/>
        <end position="59"/>
    </location>
</feature>
<protein>
    <recommendedName>
        <fullName evidence="2">HTH cro/C1-type domain-containing protein</fullName>
    </recommendedName>
</protein>
<dbReference type="CDD" id="cd00093">
    <property type="entry name" value="HTH_XRE"/>
    <property type="match status" value="1"/>
</dbReference>
<feature type="region of interest" description="Disordered" evidence="1">
    <location>
        <begin position="76"/>
        <end position="95"/>
    </location>
</feature>
<evidence type="ECO:0000313" key="4">
    <source>
        <dbReference type="Proteomes" id="UP001589858"/>
    </source>
</evidence>
<dbReference type="RefSeq" id="WP_267223114.1">
    <property type="nucleotide sequence ID" value="NZ_JAPCWC010000020.1"/>
</dbReference>
<sequence>MTIADLRKDLGLSLEAFAQLIGLQSRGRMSVIERENRCSLSVALKIEELSEGRLDAGELSDEVRAARHGFNVAAVQQGRSTGQISDLSGSNGGVA</sequence>
<gene>
    <name evidence="3" type="ORF">ACFFF8_08575</name>
</gene>
<accession>A0ABV6S5Y7</accession>
<dbReference type="EMBL" id="JBHLTM010000028">
    <property type="protein sequence ID" value="MFC0684649.1"/>
    <property type="molecule type" value="Genomic_DNA"/>
</dbReference>
<dbReference type="PROSITE" id="PS50943">
    <property type="entry name" value="HTH_CROC1"/>
    <property type="match status" value="1"/>
</dbReference>
<dbReference type="InterPro" id="IPR001387">
    <property type="entry name" value="Cro/C1-type_HTH"/>
</dbReference>
<feature type="compositionally biased region" description="Polar residues" evidence="1">
    <location>
        <begin position="77"/>
        <end position="89"/>
    </location>
</feature>
<dbReference type="Proteomes" id="UP001589858">
    <property type="component" value="Unassembled WGS sequence"/>
</dbReference>
<evidence type="ECO:0000259" key="2">
    <source>
        <dbReference type="PROSITE" id="PS50943"/>
    </source>
</evidence>